<keyword evidence="8" id="KW-1185">Reference proteome</keyword>
<dbReference type="EMBL" id="QKKZ01000006">
    <property type="protein sequence ID" value="KAB7512771.1"/>
    <property type="molecule type" value="Genomic_DNA"/>
</dbReference>
<protein>
    <recommendedName>
        <fullName evidence="2">DUF7260 domain-containing protein</fullName>
    </recommendedName>
</protein>
<dbReference type="Proteomes" id="UP000326302">
    <property type="component" value="Unassembled WGS sequence"/>
</dbReference>
<dbReference type="Proteomes" id="UP000326207">
    <property type="component" value="Unassembled WGS sequence"/>
</dbReference>
<evidence type="ECO:0000256" key="1">
    <source>
        <dbReference type="SAM" id="Phobius"/>
    </source>
</evidence>
<evidence type="ECO:0000313" key="8">
    <source>
        <dbReference type="Proteomes" id="UP000326865"/>
    </source>
</evidence>
<feature type="domain" description="DUF7260" evidence="2">
    <location>
        <begin position="53"/>
        <end position="278"/>
    </location>
</feature>
<evidence type="ECO:0000259" key="2">
    <source>
        <dbReference type="Pfam" id="PF23921"/>
    </source>
</evidence>
<feature type="transmembrane region" description="Helical" evidence="1">
    <location>
        <begin position="32"/>
        <end position="56"/>
    </location>
</feature>
<dbReference type="InterPro" id="IPR055684">
    <property type="entry name" value="DUF7260"/>
</dbReference>
<keyword evidence="1" id="KW-1133">Transmembrane helix</keyword>
<dbReference type="EMBL" id="QMDY01000008">
    <property type="protein sequence ID" value="KAB7515093.1"/>
    <property type="molecule type" value="Genomic_DNA"/>
</dbReference>
<dbReference type="AlphaFoldDB" id="A0A5N5U351"/>
<gene>
    <name evidence="3" type="ORF">DM867_11265</name>
    <name evidence="4" type="ORF">DMP03_13120</name>
    <name evidence="5" type="ORF">DP108_11760</name>
</gene>
<accession>A0A5N5U351</accession>
<dbReference type="RefSeq" id="WP_152120999.1">
    <property type="nucleotide sequence ID" value="NZ_QJOW01000008.1"/>
</dbReference>
<reference evidence="6 7" key="1">
    <citation type="submission" date="2019-10" db="EMBL/GenBank/DDBJ databases">
        <title>Unraveling microbial dark matter from salterns through culturing: the case of the genus Halosegnis.</title>
        <authorList>
            <person name="Duran-Viseras A."/>
            <person name="Andrei A.-S."/>
            <person name="Vera-Gargallo B."/>
            <person name="Ghai R."/>
            <person name="Sanchez-Porro C."/>
            <person name="Ventosa A."/>
        </authorList>
    </citation>
    <scope>NUCLEOTIDE SEQUENCE [LARGE SCALE GENOMIC DNA]</scope>
    <source>
        <strain evidence="4 7">F17-44</strain>
        <strain evidence="3 8">F18-79</strain>
        <strain evidence="5 6">F19-13</strain>
    </source>
</reference>
<dbReference type="Pfam" id="PF23921">
    <property type="entry name" value="DUF7260"/>
    <property type="match status" value="1"/>
</dbReference>
<keyword evidence="1" id="KW-0472">Membrane</keyword>
<keyword evidence="1" id="KW-0812">Transmembrane</keyword>
<dbReference type="OrthoDB" id="206489at2157"/>
<proteinExistence type="predicted"/>
<accession>A0A5N5U497</accession>
<evidence type="ECO:0000313" key="5">
    <source>
        <dbReference type="EMBL" id="KAB7515093.1"/>
    </source>
</evidence>
<name>A0A5N5U351_9EURY</name>
<accession>A0A5N5U8Z2</accession>
<evidence type="ECO:0000313" key="6">
    <source>
        <dbReference type="Proteomes" id="UP000326207"/>
    </source>
</evidence>
<comment type="caution">
    <text evidence="4">The sequence shown here is derived from an EMBL/GenBank/DDBJ whole genome shotgun (WGS) entry which is preliminary data.</text>
</comment>
<dbReference type="Proteomes" id="UP000326865">
    <property type="component" value="Unassembled WGS sequence"/>
</dbReference>
<sequence length="289" mass="31219">MVGTGASVSFGVQEVADIGAVQTPYGSVTVAALLQLVFVATLCIVGAGGLFSYIAAARVLCRRERQRVAAELEAFESFQSYLQSSTPAASPATPADPQRTLVQQSNDSLAAVRETFAETVMAVDHYKEDYDETLIEHARAELGPDAGGALAEADAFTPGLRSVLVDRTNAAIRQREQFLAEMDAEAESLRESERRLTDPVAESATLVEPLDDEYPALEARWQRFGTVEGHVEQVVTDRSRHATDENTSVPSYLYESFPVPDPVVADASAALGVIRDRRARVTDALTRAN</sequence>
<evidence type="ECO:0000313" key="3">
    <source>
        <dbReference type="EMBL" id="KAB7512771.1"/>
    </source>
</evidence>
<evidence type="ECO:0000313" key="7">
    <source>
        <dbReference type="Proteomes" id="UP000326302"/>
    </source>
</evidence>
<evidence type="ECO:0000313" key="4">
    <source>
        <dbReference type="EMBL" id="KAB7512888.1"/>
    </source>
</evidence>
<dbReference type="EMBL" id="QJOW01000008">
    <property type="protein sequence ID" value="KAB7512888.1"/>
    <property type="molecule type" value="Genomic_DNA"/>
</dbReference>
<organism evidence="4 7">
    <name type="scientific">Halosegnis rubeus</name>
    <dbReference type="NCBI Taxonomy" id="2212850"/>
    <lineage>
        <taxon>Archaea</taxon>
        <taxon>Methanobacteriati</taxon>
        <taxon>Methanobacteriota</taxon>
        <taxon>Stenosarchaea group</taxon>
        <taxon>Halobacteria</taxon>
        <taxon>Halobacteriales</taxon>
        <taxon>Natronomonadaceae</taxon>
        <taxon>Halosegnis</taxon>
    </lineage>
</organism>